<protein>
    <recommendedName>
        <fullName evidence="3">PE-PGRS family protein</fullName>
    </recommendedName>
</protein>
<dbReference type="RefSeq" id="WP_181611058.1">
    <property type="nucleotide sequence ID" value="NZ_BAABAM010000002.1"/>
</dbReference>
<evidence type="ECO:0000313" key="1">
    <source>
        <dbReference type="EMBL" id="MBA2892368.1"/>
    </source>
</evidence>
<comment type="caution">
    <text evidence="1">The sequence shown here is derived from an EMBL/GenBank/DDBJ whole genome shotgun (WGS) entry which is preliminary data.</text>
</comment>
<accession>A0A7W0CJP5</accession>
<dbReference type="Proteomes" id="UP000530928">
    <property type="component" value="Unassembled WGS sequence"/>
</dbReference>
<proteinExistence type="predicted"/>
<evidence type="ECO:0000313" key="2">
    <source>
        <dbReference type="Proteomes" id="UP000530928"/>
    </source>
</evidence>
<evidence type="ECO:0008006" key="3">
    <source>
        <dbReference type="Google" id="ProtNLM"/>
    </source>
</evidence>
<dbReference type="EMBL" id="JACDUR010000003">
    <property type="protein sequence ID" value="MBA2892368.1"/>
    <property type="molecule type" value="Genomic_DNA"/>
</dbReference>
<name>A0A7W0CJP5_9ACTN</name>
<keyword evidence="2" id="KW-1185">Reference proteome</keyword>
<organism evidence="1 2">
    <name type="scientific">Nonomuraea soli</name>
    <dbReference type="NCBI Taxonomy" id="1032476"/>
    <lineage>
        <taxon>Bacteria</taxon>
        <taxon>Bacillati</taxon>
        <taxon>Actinomycetota</taxon>
        <taxon>Actinomycetes</taxon>
        <taxon>Streptosporangiales</taxon>
        <taxon>Streptosporangiaceae</taxon>
        <taxon>Nonomuraea</taxon>
    </lineage>
</organism>
<reference evidence="1 2" key="1">
    <citation type="submission" date="2020-07" db="EMBL/GenBank/DDBJ databases">
        <title>Genomic Encyclopedia of Type Strains, Phase IV (KMG-IV): sequencing the most valuable type-strain genomes for metagenomic binning, comparative biology and taxonomic classification.</title>
        <authorList>
            <person name="Goeker M."/>
        </authorList>
    </citation>
    <scope>NUCLEOTIDE SEQUENCE [LARGE SCALE GENOMIC DNA]</scope>
    <source>
        <strain evidence="1 2">DSM 45533</strain>
    </source>
</reference>
<dbReference type="AlphaFoldDB" id="A0A7W0CJP5"/>
<gene>
    <name evidence="1" type="ORF">HNR30_003709</name>
</gene>
<sequence length="284" mass="32395">MEIGEEWAYRERPRALADPVHRVTIVKIRDSDDSIRIRRLDGDDAGLQEWVSYTSLLDRWTDVEPRLNDERRLRVVREASSAAIDTVEYEAALLVVKDCGLGRRVILGRSKTETGVLRIDKPAGMADRLGLTVEELADDPLAFHDRRGALISPWRAARQLMPTIATTFSEGIIEAIHREEAELRSEILYSYPYRQSWEDAGEERKVRLREREPVHALVRQWCGQEAVERFDELIALRHEVVRLGKLLDRAVEALRKRGAAATAATIESDLGVPIAMLMDRDPRP</sequence>